<name>A0A9Q8WP08_9PEZI</name>
<gene>
    <name evidence="2" type="ORF">CLUP02_15191</name>
</gene>
<dbReference type="EMBL" id="CP019480">
    <property type="protein sequence ID" value="UQC89660.1"/>
    <property type="molecule type" value="Genomic_DNA"/>
</dbReference>
<feature type="compositionally biased region" description="Low complexity" evidence="1">
    <location>
        <begin position="186"/>
        <end position="200"/>
    </location>
</feature>
<dbReference type="RefSeq" id="XP_049151261.1">
    <property type="nucleotide sequence ID" value="XM_049294115.1"/>
</dbReference>
<evidence type="ECO:0000256" key="1">
    <source>
        <dbReference type="SAM" id="MobiDB-lite"/>
    </source>
</evidence>
<keyword evidence="3" id="KW-1185">Reference proteome</keyword>
<sequence>MLGTSARASLPRRYRLIIVTIILHTKHFRTSFSTTSDIHVLLLLRQDHLPTIALPSSHLVTNQKHKACPASSIGRARWFSIGTSSLTHHQPRRAQFPSAIEAHSPFLEIPFQGTGFLFFVQLTVACRACKENWVASASKNERQMNGVTVGVHDLTVQMQNAHLDEIFSCIVILQTLARISTGRAQSSSPSSTSHPPSAAARMTKSALFCA</sequence>
<dbReference type="Proteomes" id="UP000830671">
    <property type="component" value="Chromosome 8"/>
</dbReference>
<dbReference type="AlphaFoldDB" id="A0A9Q8WP08"/>
<proteinExistence type="predicted"/>
<reference evidence="2" key="1">
    <citation type="journal article" date="2021" name="Mol. Plant Microbe Interact.">
        <title>Complete Genome Sequence of the Plant-Pathogenic Fungus Colletotrichum lupini.</title>
        <authorList>
            <person name="Baroncelli R."/>
            <person name="Pensec F."/>
            <person name="Da Lio D."/>
            <person name="Boufleur T."/>
            <person name="Vicente I."/>
            <person name="Sarrocco S."/>
            <person name="Picot A."/>
            <person name="Baraldi E."/>
            <person name="Sukno S."/>
            <person name="Thon M."/>
            <person name="Le Floch G."/>
        </authorList>
    </citation>
    <scope>NUCLEOTIDE SEQUENCE</scope>
    <source>
        <strain evidence="2">IMI 504893</strain>
    </source>
</reference>
<evidence type="ECO:0000313" key="3">
    <source>
        <dbReference type="Proteomes" id="UP000830671"/>
    </source>
</evidence>
<dbReference type="GeneID" id="73349125"/>
<feature type="region of interest" description="Disordered" evidence="1">
    <location>
        <begin position="183"/>
        <end position="202"/>
    </location>
</feature>
<evidence type="ECO:0000313" key="2">
    <source>
        <dbReference type="EMBL" id="UQC89660.1"/>
    </source>
</evidence>
<dbReference type="KEGG" id="clup:CLUP02_15191"/>
<protein>
    <submittedName>
        <fullName evidence="2">Uncharacterized protein</fullName>
    </submittedName>
</protein>
<organism evidence="2 3">
    <name type="scientific">Colletotrichum lupini</name>
    <dbReference type="NCBI Taxonomy" id="145971"/>
    <lineage>
        <taxon>Eukaryota</taxon>
        <taxon>Fungi</taxon>
        <taxon>Dikarya</taxon>
        <taxon>Ascomycota</taxon>
        <taxon>Pezizomycotina</taxon>
        <taxon>Sordariomycetes</taxon>
        <taxon>Hypocreomycetidae</taxon>
        <taxon>Glomerellales</taxon>
        <taxon>Glomerellaceae</taxon>
        <taxon>Colletotrichum</taxon>
        <taxon>Colletotrichum acutatum species complex</taxon>
    </lineage>
</organism>
<accession>A0A9Q8WP08</accession>